<accession>I3CAX3</accession>
<dbReference type="Gene3D" id="3.30.1120.10">
    <property type="match status" value="1"/>
</dbReference>
<dbReference type="InterPro" id="IPR050738">
    <property type="entry name" value="Sulfatase"/>
</dbReference>
<dbReference type="InterPro" id="IPR000917">
    <property type="entry name" value="Sulfatase_N"/>
</dbReference>
<dbReference type="PROSITE" id="PS00523">
    <property type="entry name" value="SULFATASE_1"/>
    <property type="match status" value="1"/>
</dbReference>
<dbReference type="CDD" id="cd16146">
    <property type="entry name" value="ARS_like"/>
    <property type="match status" value="1"/>
</dbReference>
<evidence type="ECO:0000256" key="3">
    <source>
        <dbReference type="ARBA" id="ARBA00022801"/>
    </source>
</evidence>
<evidence type="ECO:0000313" key="7">
    <source>
        <dbReference type="Proteomes" id="UP000004690"/>
    </source>
</evidence>
<dbReference type="Gene3D" id="3.40.720.10">
    <property type="entry name" value="Alkaline Phosphatase, subunit A"/>
    <property type="match status" value="1"/>
</dbReference>
<dbReference type="GO" id="GO:0004065">
    <property type="term" value="F:arylsulfatase activity"/>
    <property type="evidence" value="ECO:0007669"/>
    <property type="project" value="TreeGrafter"/>
</dbReference>
<dbReference type="GO" id="GO:0046872">
    <property type="term" value="F:metal ion binding"/>
    <property type="evidence" value="ECO:0007669"/>
    <property type="project" value="UniProtKB-KW"/>
</dbReference>
<keyword evidence="2" id="KW-0479">Metal-binding</keyword>
<protein>
    <submittedName>
        <fullName evidence="6">Arylsulfatase A family protein</fullName>
    </submittedName>
</protein>
<evidence type="ECO:0000313" key="6">
    <source>
        <dbReference type="EMBL" id="EIJ40766.1"/>
    </source>
</evidence>
<comment type="similarity">
    <text evidence="1">Belongs to the sulfatase family.</text>
</comment>
<dbReference type="STRING" id="926559.JoomaDRAFT_3836"/>
<dbReference type="PANTHER" id="PTHR42693">
    <property type="entry name" value="ARYLSULFATASE FAMILY MEMBER"/>
    <property type="match status" value="1"/>
</dbReference>
<evidence type="ECO:0000256" key="1">
    <source>
        <dbReference type="ARBA" id="ARBA00008779"/>
    </source>
</evidence>
<organism evidence="6 7">
    <name type="scientific">Galbibacter orientalis DSM 19592</name>
    <dbReference type="NCBI Taxonomy" id="926559"/>
    <lineage>
        <taxon>Bacteria</taxon>
        <taxon>Pseudomonadati</taxon>
        <taxon>Bacteroidota</taxon>
        <taxon>Flavobacteriia</taxon>
        <taxon>Flavobacteriales</taxon>
        <taxon>Flavobacteriaceae</taxon>
        <taxon>Galbibacter</taxon>
    </lineage>
</organism>
<dbReference type="Proteomes" id="UP000004690">
    <property type="component" value="Unassembled WGS sequence"/>
</dbReference>
<dbReference type="PANTHER" id="PTHR42693:SF53">
    <property type="entry name" value="ENDO-4-O-SULFATASE"/>
    <property type="match status" value="1"/>
</dbReference>
<sequence>MDKWFHSKTKKSVNHMNTKLFLLISLITINSCYSINKTILSAKSKSKPNVILIITDDQGYGDVGILGNNIIKTPNIDDFYKESYHLTNFHVAPTCAPTRSGLMTGRYANSTGVWHTVGGWSLLRENEKTLANMFSEAGYITGSFGKWHLGDNYPFRAEDRGFQETVMHGGGGVQQTPDYWNNTYFNDTYFHNGKPQKYQGYCTDVFFNEAINFIKTNKDKSFFCYIAPNAPHGPYNVPSEYYNLYKDLGNDILTDTQKRFYGMITNIDDNFGKLRDKLKELNVADNTILIFMTDNGTSAGYYNKKGKTTGYNANMKGIKGSEYEGGHRVPFFIYWKDGKISTSKDITTLTAQIDIMPTLADLCNIDLPKNHQPIDGQSLVPLLKEKDTLKDRMLVTDSQRTQRPKKWKNSAVMQGNWRLINGKELYNLTTDKGQEHNIAEEHPKKVSEMQTFYEKWWTQVSTRFNDEIYFKIGSENENPVTLTAHDMHGEYGAYPWNQINIREGTVGGGYWSVNILKSGNYEVSLRRYPIESNLAINAITPAITKHELPGLEKDIAKGEKLDYVEASIRFGNELKFNTPINQNDISANFNVYLNAGKTKFFANFIDKDDNINGVYYVYFKKI</sequence>
<reference evidence="6 7" key="1">
    <citation type="submission" date="2012-02" db="EMBL/GenBank/DDBJ databases">
        <title>Improved High-Quality Draft genome of Joostella marina DSM 19592.</title>
        <authorList>
            <consortium name="US DOE Joint Genome Institute (JGI-PGF)"/>
            <person name="Lucas S."/>
            <person name="Copeland A."/>
            <person name="Lapidus A."/>
            <person name="Bruce D."/>
            <person name="Goodwin L."/>
            <person name="Pitluck S."/>
            <person name="Peters L."/>
            <person name="Chertkov O."/>
            <person name="Ovchinnikova G."/>
            <person name="Kyrpides N."/>
            <person name="Mavromatis K."/>
            <person name="Detter J.C."/>
            <person name="Han C."/>
            <person name="Land M."/>
            <person name="Hauser L."/>
            <person name="Markowitz V."/>
            <person name="Cheng J.-F."/>
            <person name="Hugenholtz P."/>
            <person name="Woyke T."/>
            <person name="Wu D."/>
            <person name="Tindall B."/>
            <person name="Brambilla E."/>
            <person name="Klenk H.-P."/>
            <person name="Eisen J.A."/>
        </authorList>
    </citation>
    <scope>NUCLEOTIDE SEQUENCE [LARGE SCALE GENOMIC DNA]</scope>
    <source>
        <strain evidence="6 7">DSM 19592</strain>
    </source>
</reference>
<gene>
    <name evidence="6" type="ORF">JoomaDRAFT_3836</name>
</gene>
<feature type="domain" description="Sulfatase N-terminal" evidence="5">
    <location>
        <begin position="48"/>
        <end position="364"/>
    </location>
</feature>
<name>I3CAX3_9FLAO</name>
<dbReference type="SUPFAM" id="SSF53649">
    <property type="entry name" value="Alkaline phosphatase-like"/>
    <property type="match status" value="1"/>
</dbReference>
<proteinExistence type="inferred from homology"/>
<dbReference type="EMBL" id="JH651379">
    <property type="protein sequence ID" value="EIJ40766.1"/>
    <property type="molecule type" value="Genomic_DNA"/>
</dbReference>
<dbReference type="Pfam" id="PF00884">
    <property type="entry name" value="Sulfatase"/>
    <property type="match status" value="1"/>
</dbReference>
<keyword evidence="4" id="KW-0106">Calcium</keyword>
<keyword evidence="7" id="KW-1185">Reference proteome</keyword>
<dbReference type="AlphaFoldDB" id="I3CAX3"/>
<evidence type="ECO:0000259" key="5">
    <source>
        <dbReference type="Pfam" id="PF00884"/>
    </source>
</evidence>
<dbReference type="InterPro" id="IPR017850">
    <property type="entry name" value="Alkaline_phosphatase_core_sf"/>
</dbReference>
<evidence type="ECO:0000256" key="2">
    <source>
        <dbReference type="ARBA" id="ARBA00022723"/>
    </source>
</evidence>
<dbReference type="InterPro" id="IPR024607">
    <property type="entry name" value="Sulfatase_CS"/>
</dbReference>
<dbReference type="eggNOG" id="COG3119">
    <property type="taxonomic scope" value="Bacteria"/>
</dbReference>
<keyword evidence="3" id="KW-0378">Hydrolase</keyword>
<evidence type="ECO:0000256" key="4">
    <source>
        <dbReference type="ARBA" id="ARBA00022837"/>
    </source>
</evidence>
<dbReference type="FunFam" id="3.40.720.10:FF:000070">
    <property type="entry name" value="Arylsulfatase A"/>
    <property type="match status" value="1"/>
</dbReference>
<dbReference type="HOGENOM" id="CLU_006332_10_4_10"/>